<keyword evidence="4" id="KW-1185">Reference proteome</keyword>
<name>A0A7M4DQ24_9MICO</name>
<feature type="compositionally biased region" description="Basic and acidic residues" evidence="1">
    <location>
        <begin position="1"/>
        <end position="10"/>
    </location>
</feature>
<evidence type="ECO:0000259" key="2">
    <source>
        <dbReference type="Pfam" id="PF07179"/>
    </source>
</evidence>
<dbReference type="EMBL" id="CACRYJ010000060">
    <property type="protein sequence ID" value="VZO39568.1"/>
    <property type="molecule type" value="Genomic_DNA"/>
</dbReference>
<evidence type="ECO:0000313" key="3">
    <source>
        <dbReference type="EMBL" id="VZO39568.1"/>
    </source>
</evidence>
<reference evidence="3 4" key="1">
    <citation type="submission" date="2019-11" db="EMBL/GenBank/DDBJ databases">
        <authorList>
            <person name="Criscuolo A."/>
        </authorList>
    </citation>
    <scope>NUCLEOTIDE SEQUENCE [LARGE SCALE GENOMIC DNA]</scope>
    <source>
        <strain evidence="3">CIP111667</strain>
    </source>
</reference>
<protein>
    <recommendedName>
        <fullName evidence="2">SseB protein N-terminal domain-containing protein</fullName>
    </recommendedName>
</protein>
<gene>
    <name evidence="3" type="ORF">HALOF300_04261</name>
</gene>
<accession>A0A7M4DQ24</accession>
<feature type="domain" description="SseB protein N-terminal" evidence="2">
    <location>
        <begin position="41"/>
        <end position="169"/>
    </location>
</feature>
<dbReference type="Proteomes" id="UP000419743">
    <property type="component" value="Unassembled WGS sequence"/>
</dbReference>
<sequence length="259" mass="26469">MRPVPDRLPDGRPLPAGGGRSLPPTPKYAGDDGGTDPGLAAALSEPDGGARLRAVVRALGAARVLVPVVAHLEERADAVGHEINGREVRLVGEKSASAAMVTVATPDGRAAIPVFSGLAALTAWRADARPIPAEGVRAALSAAADADGLLVLDPAGPVPILVPRPAVWAIASQREWVPAVEDPAVTQAIRAALAPVPGVVDSRVEPGERAEVRVVLELRPGLDRTGLDKVVGRAGAALAAQEIVAERVDSLEMRVVSAG</sequence>
<dbReference type="AlphaFoldDB" id="A0A7M4DQ24"/>
<dbReference type="InterPro" id="IPR009839">
    <property type="entry name" value="SseB_N"/>
</dbReference>
<comment type="caution">
    <text evidence="3">The sequence shown here is derived from an EMBL/GenBank/DDBJ whole genome shotgun (WGS) entry which is preliminary data.</text>
</comment>
<evidence type="ECO:0000313" key="4">
    <source>
        <dbReference type="Proteomes" id="UP000419743"/>
    </source>
</evidence>
<evidence type="ECO:0000256" key="1">
    <source>
        <dbReference type="SAM" id="MobiDB-lite"/>
    </source>
</evidence>
<dbReference type="RefSeq" id="WP_231955670.1">
    <property type="nucleotide sequence ID" value="NZ_CACRYJ010000060.1"/>
</dbReference>
<dbReference type="Pfam" id="PF07179">
    <property type="entry name" value="SseB"/>
    <property type="match status" value="1"/>
</dbReference>
<organism evidence="3 4">
    <name type="scientific">Occultella aeris</name>
    <dbReference type="NCBI Taxonomy" id="2761496"/>
    <lineage>
        <taxon>Bacteria</taxon>
        <taxon>Bacillati</taxon>
        <taxon>Actinomycetota</taxon>
        <taxon>Actinomycetes</taxon>
        <taxon>Micrococcales</taxon>
        <taxon>Ruaniaceae</taxon>
        <taxon>Occultella</taxon>
    </lineage>
</organism>
<feature type="region of interest" description="Disordered" evidence="1">
    <location>
        <begin position="1"/>
        <end position="37"/>
    </location>
</feature>
<proteinExistence type="predicted"/>